<sequence>MPINLHKLPRLVRLLIVTESDYQDLFLLSLCSRRTTFLIEKAGIEAPKLIFQLQERSGGDQFKIGLPGFSSRHGWILLPITRLIHVAKLKSKKMFTVKFGLDYEADTILQLRCRMLCMPNGSIQHRIDCANDPMVVQKAFQDHINSIFHYSDNYQLITSMKCKGPLPNISNVSKIQIEDETVDPQFLKNLLTTYPDCHTLSVVPDIIGELPKDSPFFQVQDIFVQPRCGPDYFHNFVGRNMDLHHVAFTEQDVIRFLHKWISNEAYHNLETLSLWTRYATNGGNPINGDMIRQAVEFERYDPNEPEKRPAQYVVESCPYVGSIPGKYDLDERFVEIKRVNDGKRAFLYADGVHVKLFVHKN</sequence>
<protein>
    <recommendedName>
        <fullName evidence="1">F-box domain-containing protein</fullName>
    </recommendedName>
</protein>
<dbReference type="InterPro" id="IPR001810">
    <property type="entry name" value="F-box_dom"/>
</dbReference>
<reference evidence="3" key="1">
    <citation type="submission" date="2017-10" db="EMBL/GenBank/DDBJ databases">
        <title>Rapid genome shrinkage in a self-fertile nematode reveals novel sperm competition proteins.</title>
        <authorList>
            <person name="Yin D."/>
            <person name="Schwarz E.M."/>
            <person name="Thomas C.G."/>
            <person name="Felde R.L."/>
            <person name="Korf I.F."/>
            <person name="Cutter A.D."/>
            <person name="Schartner C.M."/>
            <person name="Ralston E.J."/>
            <person name="Meyer B.J."/>
            <person name="Haag E.S."/>
        </authorList>
    </citation>
    <scope>NUCLEOTIDE SEQUENCE [LARGE SCALE GENOMIC DNA]</scope>
    <source>
        <strain evidence="3">JU1422</strain>
    </source>
</reference>
<dbReference type="PANTHER" id="PTHR21503:SF8">
    <property type="entry name" value="F-BOX ASSOCIATED DOMAIN-CONTAINING PROTEIN-RELATED"/>
    <property type="match status" value="1"/>
</dbReference>
<organism evidence="2 3">
    <name type="scientific">Caenorhabditis nigoni</name>
    <dbReference type="NCBI Taxonomy" id="1611254"/>
    <lineage>
        <taxon>Eukaryota</taxon>
        <taxon>Metazoa</taxon>
        <taxon>Ecdysozoa</taxon>
        <taxon>Nematoda</taxon>
        <taxon>Chromadorea</taxon>
        <taxon>Rhabditida</taxon>
        <taxon>Rhabditina</taxon>
        <taxon>Rhabditomorpha</taxon>
        <taxon>Rhabditoidea</taxon>
        <taxon>Rhabditidae</taxon>
        <taxon>Peloderinae</taxon>
        <taxon>Caenorhabditis</taxon>
    </lineage>
</organism>
<evidence type="ECO:0000313" key="2">
    <source>
        <dbReference type="EMBL" id="PIC22367.1"/>
    </source>
</evidence>
<name>A0A2G5T530_9PELO</name>
<gene>
    <name evidence="2" type="primary">Cnig_chr_V.g16453</name>
    <name evidence="2" type="ORF">B9Z55_016453</name>
</gene>
<keyword evidence="3" id="KW-1185">Reference proteome</keyword>
<dbReference type="OrthoDB" id="5910742at2759"/>
<dbReference type="PANTHER" id="PTHR21503">
    <property type="entry name" value="F-BOX-CONTAINING HYPOTHETICAL PROTEIN C.ELEGANS"/>
    <property type="match status" value="1"/>
</dbReference>
<accession>A0A2G5T530</accession>
<dbReference type="EMBL" id="PDUG01000005">
    <property type="protein sequence ID" value="PIC22367.1"/>
    <property type="molecule type" value="Genomic_DNA"/>
</dbReference>
<dbReference type="PROSITE" id="PS50181">
    <property type="entry name" value="FBOX"/>
    <property type="match status" value="1"/>
</dbReference>
<evidence type="ECO:0000313" key="3">
    <source>
        <dbReference type="Proteomes" id="UP000230233"/>
    </source>
</evidence>
<proteinExistence type="predicted"/>
<dbReference type="AlphaFoldDB" id="A0A2G5T530"/>
<feature type="domain" description="F-box" evidence="1">
    <location>
        <begin position="2"/>
        <end position="54"/>
    </location>
</feature>
<comment type="caution">
    <text evidence="2">The sequence shown here is derived from an EMBL/GenBank/DDBJ whole genome shotgun (WGS) entry which is preliminary data.</text>
</comment>
<evidence type="ECO:0000259" key="1">
    <source>
        <dbReference type="PROSITE" id="PS50181"/>
    </source>
</evidence>
<dbReference type="Proteomes" id="UP000230233">
    <property type="component" value="Chromosome V"/>
</dbReference>